<organism evidence="2 3">
    <name type="scientific">Portunus trituberculatus</name>
    <name type="common">Swimming crab</name>
    <name type="synonym">Neptunus trituberculatus</name>
    <dbReference type="NCBI Taxonomy" id="210409"/>
    <lineage>
        <taxon>Eukaryota</taxon>
        <taxon>Metazoa</taxon>
        <taxon>Ecdysozoa</taxon>
        <taxon>Arthropoda</taxon>
        <taxon>Crustacea</taxon>
        <taxon>Multicrustacea</taxon>
        <taxon>Malacostraca</taxon>
        <taxon>Eumalacostraca</taxon>
        <taxon>Eucarida</taxon>
        <taxon>Decapoda</taxon>
        <taxon>Pleocyemata</taxon>
        <taxon>Brachyura</taxon>
        <taxon>Eubrachyura</taxon>
        <taxon>Portunoidea</taxon>
        <taxon>Portunidae</taxon>
        <taxon>Portuninae</taxon>
        <taxon>Portunus</taxon>
    </lineage>
</organism>
<dbReference type="AlphaFoldDB" id="A0A5B7H2M9"/>
<feature type="region of interest" description="Disordered" evidence="1">
    <location>
        <begin position="30"/>
        <end position="61"/>
    </location>
</feature>
<sequence>MVRKGVWCRGTRGHSPRAVAAWIATCFFLGRPAPRKTPPGPLSPPRRGRVRGPSREAKPEVSCYGLNLGDT</sequence>
<feature type="compositionally biased region" description="Pro residues" evidence="1">
    <location>
        <begin position="35"/>
        <end position="44"/>
    </location>
</feature>
<evidence type="ECO:0000256" key="1">
    <source>
        <dbReference type="SAM" id="MobiDB-lite"/>
    </source>
</evidence>
<keyword evidence="3" id="KW-1185">Reference proteome</keyword>
<accession>A0A5B7H2M9</accession>
<gene>
    <name evidence="2" type="ORF">E2C01_060488</name>
</gene>
<dbReference type="EMBL" id="VSRR010024636">
    <property type="protein sequence ID" value="MPC66340.1"/>
    <property type="molecule type" value="Genomic_DNA"/>
</dbReference>
<name>A0A5B7H2M9_PORTR</name>
<comment type="caution">
    <text evidence="2">The sequence shown here is derived from an EMBL/GenBank/DDBJ whole genome shotgun (WGS) entry which is preliminary data.</text>
</comment>
<protein>
    <submittedName>
        <fullName evidence="2">Uncharacterized protein</fullName>
    </submittedName>
</protein>
<evidence type="ECO:0000313" key="3">
    <source>
        <dbReference type="Proteomes" id="UP000324222"/>
    </source>
</evidence>
<evidence type="ECO:0000313" key="2">
    <source>
        <dbReference type="EMBL" id="MPC66340.1"/>
    </source>
</evidence>
<dbReference type="Proteomes" id="UP000324222">
    <property type="component" value="Unassembled WGS sequence"/>
</dbReference>
<reference evidence="2 3" key="1">
    <citation type="submission" date="2019-05" db="EMBL/GenBank/DDBJ databases">
        <title>Another draft genome of Portunus trituberculatus and its Hox gene families provides insights of decapod evolution.</title>
        <authorList>
            <person name="Jeong J.-H."/>
            <person name="Song I."/>
            <person name="Kim S."/>
            <person name="Choi T."/>
            <person name="Kim D."/>
            <person name="Ryu S."/>
            <person name="Kim W."/>
        </authorList>
    </citation>
    <scope>NUCLEOTIDE SEQUENCE [LARGE SCALE GENOMIC DNA]</scope>
    <source>
        <tissue evidence="2">Muscle</tissue>
    </source>
</reference>
<proteinExistence type="predicted"/>